<dbReference type="InterPro" id="IPR052016">
    <property type="entry name" value="Bact_Sigma-Reg"/>
</dbReference>
<organism evidence="5 6">
    <name type="scientific">Thermocatellispora tengchongensis</name>
    <dbReference type="NCBI Taxonomy" id="1073253"/>
    <lineage>
        <taxon>Bacteria</taxon>
        <taxon>Bacillati</taxon>
        <taxon>Actinomycetota</taxon>
        <taxon>Actinomycetes</taxon>
        <taxon>Streptosporangiales</taxon>
        <taxon>Streptosporangiaceae</taxon>
        <taxon>Thermocatellispora</taxon>
    </lineage>
</organism>
<dbReference type="InterPro" id="IPR029016">
    <property type="entry name" value="GAF-like_dom_sf"/>
</dbReference>
<feature type="compositionally biased region" description="Basic and acidic residues" evidence="2">
    <location>
        <begin position="1"/>
        <end position="17"/>
    </location>
</feature>
<dbReference type="SUPFAM" id="SSF55781">
    <property type="entry name" value="GAF domain-like"/>
    <property type="match status" value="2"/>
</dbReference>
<keyword evidence="6" id="KW-1185">Reference proteome</keyword>
<dbReference type="Pfam" id="PF01590">
    <property type="entry name" value="GAF"/>
    <property type="match status" value="1"/>
</dbReference>
<dbReference type="SMART" id="SM00065">
    <property type="entry name" value="GAF"/>
    <property type="match status" value="2"/>
</dbReference>
<dbReference type="Gene3D" id="3.30.450.40">
    <property type="match status" value="2"/>
</dbReference>
<dbReference type="SMART" id="SM00331">
    <property type="entry name" value="PP2C_SIG"/>
    <property type="match status" value="1"/>
</dbReference>
<evidence type="ECO:0000259" key="4">
    <source>
        <dbReference type="SMART" id="SM00331"/>
    </source>
</evidence>
<accession>A0A840P389</accession>
<dbReference type="Proteomes" id="UP000578449">
    <property type="component" value="Unassembled WGS sequence"/>
</dbReference>
<dbReference type="Pfam" id="PF07228">
    <property type="entry name" value="SpoIIE"/>
    <property type="match status" value="1"/>
</dbReference>
<comment type="caution">
    <text evidence="5">The sequence shown here is derived from an EMBL/GenBank/DDBJ whole genome shotgun (WGS) entry which is preliminary data.</text>
</comment>
<dbReference type="InterPro" id="IPR003018">
    <property type="entry name" value="GAF"/>
</dbReference>
<feature type="domain" description="GAF" evidence="3">
    <location>
        <begin position="233"/>
        <end position="387"/>
    </location>
</feature>
<dbReference type="EMBL" id="JACHGN010000006">
    <property type="protein sequence ID" value="MBB5133449.1"/>
    <property type="molecule type" value="Genomic_DNA"/>
</dbReference>
<dbReference type="Pfam" id="PF13185">
    <property type="entry name" value="GAF_2"/>
    <property type="match status" value="1"/>
</dbReference>
<dbReference type="PANTHER" id="PTHR43156:SF2">
    <property type="entry name" value="STAGE II SPORULATION PROTEIN E"/>
    <property type="match status" value="1"/>
</dbReference>
<feature type="region of interest" description="Disordered" evidence="2">
    <location>
        <begin position="1"/>
        <end position="31"/>
    </location>
</feature>
<feature type="domain" description="PPM-type phosphatase" evidence="4">
    <location>
        <begin position="405"/>
        <end position="623"/>
    </location>
</feature>
<dbReference type="PANTHER" id="PTHR43156">
    <property type="entry name" value="STAGE II SPORULATION PROTEIN E-RELATED"/>
    <property type="match status" value="1"/>
</dbReference>
<dbReference type="Gene3D" id="3.60.40.10">
    <property type="entry name" value="PPM-type phosphatase domain"/>
    <property type="match status" value="1"/>
</dbReference>
<keyword evidence="1" id="KW-0378">Hydrolase</keyword>
<evidence type="ECO:0000256" key="1">
    <source>
        <dbReference type="ARBA" id="ARBA00022801"/>
    </source>
</evidence>
<dbReference type="SUPFAM" id="SSF81606">
    <property type="entry name" value="PP2C-like"/>
    <property type="match status" value="1"/>
</dbReference>
<sequence length="633" mass="68856">MGEPRDRPGHGQARERPTSYATAPGGHRAGGAAHLAGALATPERLRVLERLGTVGSLARETFDRSARLAARLLDVPTVQIACVEAERQRLATYMGLHHPRASERVMPLEWGFAPVVVARERPLVIGDLRHHPALANNPVVVPTRMRAFIGVPLILQGRVVGALCAVDTRPRKWSVEHLRTLGELATTAMSEIQLHLDFSESARLNEQAEATRRRSQQLQALAQASIEINSATSLKEALSTVTEKARDLIGAHQSTSSLTSGQNWAQLISANSLSDKYAAWRDFDARPTGEGIYTEVCRYNKPMRMRQDELEAHPAWRGFGPYANSHPPMRGWLAVPLIASDGHNLGLIQVSDKYEGEFTIDDEAILTQLAELASACIEKAAALDKQREIARTLQRSLLPPHLPDIPGVELAARYDPADDDSQVGGDFYDLFQARDGRWCVILGDVCGKDAEAATVTALMRHTARAAAMTDPDPAHVAELLNRAVLAHGTDRFCTLVYLTLLPEPDKAQVDLVVCGHPLPLCVDADGAVSEVGEPGMLIGVLEELSPRPTRFTMGPGDTLVLFTDGLTEARRHGPMFGETMLPALLGHAARRPVRELADIVARAALDYQGGRLKDDIATLFLRVGRDDGGGSLR</sequence>
<dbReference type="InterPro" id="IPR036457">
    <property type="entry name" value="PPM-type-like_dom_sf"/>
</dbReference>
<evidence type="ECO:0000259" key="3">
    <source>
        <dbReference type="SMART" id="SM00065"/>
    </source>
</evidence>
<name>A0A840P389_9ACTN</name>
<protein>
    <submittedName>
        <fullName evidence="5">Serine phosphatase RsbU (Regulator of sigma subunit)</fullName>
    </submittedName>
</protein>
<proteinExistence type="predicted"/>
<evidence type="ECO:0000256" key="2">
    <source>
        <dbReference type="SAM" id="MobiDB-lite"/>
    </source>
</evidence>
<feature type="compositionally biased region" description="Low complexity" evidence="2">
    <location>
        <begin position="21"/>
        <end position="31"/>
    </location>
</feature>
<dbReference type="GO" id="GO:0016791">
    <property type="term" value="F:phosphatase activity"/>
    <property type="evidence" value="ECO:0007669"/>
    <property type="project" value="TreeGrafter"/>
</dbReference>
<dbReference type="RefSeq" id="WP_185050414.1">
    <property type="nucleotide sequence ID" value="NZ_BAABIX010000001.1"/>
</dbReference>
<dbReference type="AlphaFoldDB" id="A0A840P389"/>
<evidence type="ECO:0000313" key="6">
    <source>
        <dbReference type="Proteomes" id="UP000578449"/>
    </source>
</evidence>
<dbReference type="InterPro" id="IPR001932">
    <property type="entry name" value="PPM-type_phosphatase-like_dom"/>
</dbReference>
<evidence type="ECO:0000313" key="5">
    <source>
        <dbReference type="EMBL" id="MBB5133449.1"/>
    </source>
</evidence>
<reference evidence="5 6" key="1">
    <citation type="submission" date="2020-08" db="EMBL/GenBank/DDBJ databases">
        <title>Genomic Encyclopedia of Type Strains, Phase IV (KMG-IV): sequencing the most valuable type-strain genomes for metagenomic binning, comparative biology and taxonomic classification.</title>
        <authorList>
            <person name="Goeker M."/>
        </authorList>
    </citation>
    <scope>NUCLEOTIDE SEQUENCE [LARGE SCALE GENOMIC DNA]</scope>
    <source>
        <strain evidence="5 6">DSM 45615</strain>
    </source>
</reference>
<gene>
    <name evidence="5" type="ORF">HNP84_003175</name>
</gene>
<feature type="domain" description="GAF" evidence="3">
    <location>
        <begin position="57"/>
        <end position="202"/>
    </location>
</feature>